<dbReference type="RefSeq" id="WP_012997272.1">
    <property type="nucleotide sequence ID" value="NC_013926.1"/>
</dbReference>
<organism evidence="1 2">
    <name type="scientific">Aciduliprofundum boonei (strain DSM 19572 / T469)</name>
    <dbReference type="NCBI Taxonomy" id="439481"/>
    <lineage>
        <taxon>Archaea</taxon>
        <taxon>Methanobacteriati</taxon>
        <taxon>Thermoplasmatota</taxon>
        <taxon>DHVE2 group</taxon>
        <taxon>Candidatus Aciduliprofundum</taxon>
    </lineage>
</organism>
<protein>
    <submittedName>
        <fullName evidence="1">Uncharacterized protein</fullName>
    </submittedName>
</protein>
<evidence type="ECO:0000313" key="1">
    <source>
        <dbReference type="EMBL" id="ADD08761.1"/>
    </source>
</evidence>
<keyword evidence="2" id="KW-1185">Reference proteome</keyword>
<name>D3T9I2_ACIB4</name>
<proteinExistence type="predicted"/>
<dbReference type="OrthoDB" id="378040at2157"/>
<reference evidence="1" key="1">
    <citation type="submission" date="2010-02" db="EMBL/GenBank/DDBJ databases">
        <title>Complete sequence of Aciduliprofundum boonei T469.</title>
        <authorList>
            <consortium name="US DOE Joint Genome Institute"/>
            <person name="Lucas S."/>
            <person name="Copeland A."/>
            <person name="Lapidus A."/>
            <person name="Cheng J.-F."/>
            <person name="Bruce D."/>
            <person name="Goodwin L."/>
            <person name="Pitluck S."/>
            <person name="Saunders E."/>
            <person name="Detter J.C."/>
            <person name="Han C."/>
            <person name="Tapia R."/>
            <person name="Land M."/>
            <person name="Hauser L."/>
            <person name="Kyrpides N."/>
            <person name="Mikhailova N."/>
            <person name="Flores G."/>
            <person name="Reysenbach A.-L."/>
            <person name="Woyke T."/>
        </authorList>
    </citation>
    <scope>NUCLEOTIDE SEQUENCE</scope>
    <source>
        <strain evidence="1">T469</strain>
    </source>
</reference>
<dbReference type="EMBL" id="CP001941">
    <property type="protein sequence ID" value="ADD08761.1"/>
    <property type="molecule type" value="Genomic_DNA"/>
</dbReference>
<accession>D3T9I2</accession>
<dbReference type="AlphaFoldDB" id="D3T9I2"/>
<dbReference type="KEGG" id="abi:Aboo_0952"/>
<dbReference type="Proteomes" id="UP000001400">
    <property type="component" value="Chromosome"/>
</dbReference>
<gene>
    <name evidence="1" type="ordered locus">Aboo_0952</name>
</gene>
<evidence type="ECO:0000313" key="2">
    <source>
        <dbReference type="Proteomes" id="UP000001400"/>
    </source>
</evidence>
<dbReference type="GeneID" id="8827906"/>
<dbReference type="HOGENOM" id="CLU_1830483_0_0_2"/>
<sequence>MISMFRIDGIEAKRFIEPENAPHEIRIDNNSSIISINQVDVDKAKVEFKFTITYSGIGVIIFDGALIYEGKVKELVGEWRKNHRMPDDVAQEIHGTIINNCVIEAVLIAKELRLPPPIPPPAQAMAPKKGGKKADVVGYA</sequence>